<feature type="compositionally biased region" description="Basic and acidic residues" evidence="1">
    <location>
        <begin position="69"/>
        <end position="88"/>
    </location>
</feature>
<feature type="compositionally biased region" description="Basic and acidic residues" evidence="1">
    <location>
        <begin position="1"/>
        <end position="28"/>
    </location>
</feature>
<dbReference type="EMBL" id="JAACXV010000286">
    <property type="protein sequence ID" value="KAF7280540.1"/>
    <property type="molecule type" value="Genomic_DNA"/>
</dbReference>
<proteinExistence type="predicted"/>
<feature type="compositionally biased region" description="Basic and acidic residues" evidence="1">
    <location>
        <begin position="131"/>
        <end position="146"/>
    </location>
</feature>
<feature type="region of interest" description="Disordered" evidence="1">
    <location>
        <begin position="1"/>
        <end position="98"/>
    </location>
</feature>
<feature type="compositionally biased region" description="Polar residues" evidence="1">
    <location>
        <begin position="52"/>
        <end position="66"/>
    </location>
</feature>
<dbReference type="Proteomes" id="UP000625711">
    <property type="component" value="Unassembled WGS sequence"/>
</dbReference>
<organism evidence="2 3">
    <name type="scientific">Rhynchophorus ferrugineus</name>
    <name type="common">Red palm weevil</name>
    <name type="synonym">Curculio ferrugineus</name>
    <dbReference type="NCBI Taxonomy" id="354439"/>
    <lineage>
        <taxon>Eukaryota</taxon>
        <taxon>Metazoa</taxon>
        <taxon>Ecdysozoa</taxon>
        <taxon>Arthropoda</taxon>
        <taxon>Hexapoda</taxon>
        <taxon>Insecta</taxon>
        <taxon>Pterygota</taxon>
        <taxon>Neoptera</taxon>
        <taxon>Endopterygota</taxon>
        <taxon>Coleoptera</taxon>
        <taxon>Polyphaga</taxon>
        <taxon>Cucujiformia</taxon>
        <taxon>Curculionidae</taxon>
        <taxon>Dryophthorinae</taxon>
        <taxon>Rhynchophorus</taxon>
    </lineage>
</organism>
<evidence type="ECO:0000313" key="2">
    <source>
        <dbReference type="EMBL" id="KAF7280540.1"/>
    </source>
</evidence>
<feature type="compositionally biased region" description="Low complexity" evidence="1">
    <location>
        <begin position="41"/>
        <end position="51"/>
    </location>
</feature>
<protein>
    <submittedName>
        <fullName evidence="2">Uncharacterized protein</fullName>
    </submittedName>
</protein>
<name>A0A834IMP9_RHYFE</name>
<reference evidence="2" key="1">
    <citation type="submission" date="2020-08" db="EMBL/GenBank/DDBJ databases">
        <title>Genome sequencing and assembly of the red palm weevil Rhynchophorus ferrugineus.</title>
        <authorList>
            <person name="Dias G.B."/>
            <person name="Bergman C.M."/>
            <person name="Manee M."/>
        </authorList>
    </citation>
    <scope>NUCLEOTIDE SEQUENCE</scope>
    <source>
        <strain evidence="2">AA-2017</strain>
        <tissue evidence="2">Whole larva</tissue>
    </source>
</reference>
<feature type="region of interest" description="Disordered" evidence="1">
    <location>
        <begin position="115"/>
        <end position="165"/>
    </location>
</feature>
<evidence type="ECO:0000256" key="1">
    <source>
        <dbReference type="SAM" id="MobiDB-lite"/>
    </source>
</evidence>
<dbReference type="AlphaFoldDB" id="A0A834IMP9"/>
<feature type="compositionally biased region" description="Low complexity" evidence="1">
    <location>
        <begin position="147"/>
        <end position="160"/>
    </location>
</feature>
<evidence type="ECO:0000313" key="3">
    <source>
        <dbReference type="Proteomes" id="UP000625711"/>
    </source>
</evidence>
<dbReference type="OrthoDB" id="5585231at2759"/>
<keyword evidence="3" id="KW-1185">Reference proteome</keyword>
<sequence>MCSDKIARESLKIEGEPNPHQEGQEWRRLVGSIRRKVQRHASASTSTDTASGQSKSESVSRKNSLTKGDMSKKEKIEEKDKGKTDKQPLAKQKSIGPECSSRTDYFRALSFRDKHKSVSMKHADSLVAPKTADKGVRKSDKKDIRHSLSFSKCKSSSSSPKAKEGLKHDDFLKATMRIFLVVSPPVGKLQVGLTYYCRI</sequence>
<comment type="caution">
    <text evidence="2">The sequence shown here is derived from an EMBL/GenBank/DDBJ whole genome shotgun (WGS) entry which is preliminary data.</text>
</comment>
<accession>A0A834IMP9</accession>
<gene>
    <name evidence="2" type="ORF">GWI33_005743</name>
</gene>